<keyword evidence="9" id="KW-1185">Reference proteome</keyword>
<evidence type="ECO:0000259" key="6">
    <source>
        <dbReference type="PROSITE" id="PS50110"/>
    </source>
</evidence>
<feature type="region of interest" description="Disordered" evidence="5">
    <location>
        <begin position="246"/>
        <end position="273"/>
    </location>
</feature>
<comment type="caution">
    <text evidence="8">The sequence shown here is derived from an EMBL/GenBank/DDBJ whole genome shotgun (WGS) entry which is preliminary data.</text>
</comment>
<dbReference type="SUPFAM" id="SSF52172">
    <property type="entry name" value="CheY-like"/>
    <property type="match status" value="1"/>
</dbReference>
<reference evidence="8 9" key="1">
    <citation type="journal article" date="2019" name="Int. J. Syst. Evol. Microbiol.">
        <title>The Global Catalogue of Microorganisms (GCM) 10K type strain sequencing project: providing services to taxonomists for standard genome sequencing and annotation.</title>
        <authorList>
            <consortium name="The Broad Institute Genomics Platform"/>
            <consortium name="The Broad Institute Genome Sequencing Center for Infectious Disease"/>
            <person name="Wu L."/>
            <person name="Ma J."/>
        </authorList>
    </citation>
    <scope>NUCLEOTIDE SEQUENCE [LARGE SCALE GENOMIC DNA]</scope>
    <source>
        <strain evidence="8 9">WLHS5</strain>
    </source>
</reference>
<dbReference type="SUPFAM" id="SSF46785">
    <property type="entry name" value="Winged helix' DNA-binding domain"/>
    <property type="match status" value="1"/>
</dbReference>
<keyword evidence="1" id="KW-0805">Transcription regulation</keyword>
<dbReference type="Gene3D" id="3.40.50.2300">
    <property type="match status" value="1"/>
</dbReference>
<feature type="domain" description="HTH hxlR-type" evidence="7">
    <location>
        <begin position="8"/>
        <end position="112"/>
    </location>
</feature>
<protein>
    <submittedName>
        <fullName evidence="8">Winged helix-turn-helix transcriptional regulator</fullName>
    </submittedName>
</protein>
<dbReference type="Gene3D" id="1.10.10.10">
    <property type="entry name" value="Winged helix-like DNA-binding domain superfamily/Winged helix DNA-binding domain"/>
    <property type="match status" value="1"/>
</dbReference>
<dbReference type="InterPro" id="IPR036388">
    <property type="entry name" value="WH-like_DNA-bd_sf"/>
</dbReference>
<dbReference type="Pfam" id="PF01638">
    <property type="entry name" value="HxlR"/>
    <property type="match status" value="1"/>
</dbReference>
<dbReference type="PROSITE" id="PS51118">
    <property type="entry name" value="HTH_HXLR"/>
    <property type="match status" value="1"/>
</dbReference>
<feature type="compositionally biased region" description="Basic and acidic residues" evidence="5">
    <location>
        <begin position="246"/>
        <end position="264"/>
    </location>
</feature>
<dbReference type="RefSeq" id="WP_250141316.1">
    <property type="nucleotide sequence ID" value="NZ_JALIQP010000003.1"/>
</dbReference>
<gene>
    <name evidence="8" type="ORF">ACFO5R_21880</name>
</gene>
<evidence type="ECO:0000256" key="3">
    <source>
        <dbReference type="ARBA" id="ARBA00023163"/>
    </source>
</evidence>
<dbReference type="Proteomes" id="UP001595898">
    <property type="component" value="Unassembled WGS sequence"/>
</dbReference>
<dbReference type="InterPro" id="IPR002577">
    <property type="entry name" value="HTH_HxlR"/>
</dbReference>
<proteinExistence type="predicted"/>
<dbReference type="InterPro" id="IPR011006">
    <property type="entry name" value="CheY-like_superfamily"/>
</dbReference>
<comment type="caution">
    <text evidence="4">Lacks conserved residue(s) required for the propagation of feature annotation.</text>
</comment>
<feature type="domain" description="Response regulatory" evidence="6">
    <location>
        <begin position="114"/>
        <end position="220"/>
    </location>
</feature>
<sequence length="273" mass="30470">MVDQEPGIPNDARIALDVLSLLSKKWHPIVIVTLDRRGPLGFNELLESIPNLSGKVLTETLEALSETDVVDRTVVSESPLRVEYDLTEAGRDMRPIFDALAEWGTRHLEASPPTILIADADRRLTELYGQWLPDRYAVARAHNDCELRSALDDDPDVLLLEKSLPGVDCEAVVEYVAESCRTIVLVGDRPGVDLLELSCDDVLQKPIVRETAIDAIDEQLSRRGEPADDRERAALAARRSLLESVHSRERLEADPRYREARSEGESFNPSRDG</sequence>
<evidence type="ECO:0000256" key="2">
    <source>
        <dbReference type="ARBA" id="ARBA00023125"/>
    </source>
</evidence>
<evidence type="ECO:0000256" key="1">
    <source>
        <dbReference type="ARBA" id="ARBA00023015"/>
    </source>
</evidence>
<keyword evidence="3" id="KW-0804">Transcription</keyword>
<evidence type="ECO:0000259" key="7">
    <source>
        <dbReference type="PROSITE" id="PS51118"/>
    </source>
</evidence>
<dbReference type="GO" id="GO:0003677">
    <property type="term" value="F:DNA binding"/>
    <property type="evidence" value="ECO:0007669"/>
    <property type="project" value="UniProtKB-KW"/>
</dbReference>
<dbReference type="PROSITE" id="PS50110">
    <property type="entry name" value="RESPONSE_REGULATORY"/>
    <property type="match status" value="1"/>
</dbReference>
<organism evidence="8 9">
    <name type="scientific">Halosolutus amylolyticus</name>
    <dbReference type="NCBI Taxonomy" id="2932267"/>
    <lineage>
        <taxon>Archaea</taxon>
        <taxon>Methanobacteriati</taxon>
        <taxon>Methanobacteriota</taxon>
        <taxon>Stenosarchaea group</taxon>
        <taxon>Halobacteria</taxon>
        <taxon>Halobacteriales</taxon>
        <taxon>Natrialbaceae</taxon>
        <taxon>Halosolutus</taxon>
    </lineage>
</organism>
<dbReference type="InterPro" id="IPR001789">
    <property type="entry name" value="Sig_transdc_resp-reg_receiver"/>
</dbReference>
<dbReference type="AlphaFoldDB" id="A0ABD5PVI0"/>
<keyword evidence="2" id="KW-0238">DNA-binding</keyword>
<evidence type="ECO:0000256" key="4">
    <source>
        <dbReference type="PROSITE-ProRule" id="PRU00169"/>
    </source>
</evidence>
<dbReference type="PANTHER" id="PTHR33204:SF18">
    <property type="entry name" value="TRANSCRIPTIONAL REGULATORY PROTEIN"/>
    <property type="match status" value="1"/>
</dbReference>
<evidence type="ECO:0000313" key="9">
    <source>
        <dbReference type="Proteomes" id="UP001595898"/>
    </source>
</evidence>
<name>A0ABD5PVI0_9EURY</name>
<dbReference type="InterPro" id="IPR036390">
    <property type="entry name" value="WH_DNA-bd_sf"/>
</dbReference>
<dbReference type="EMBL" id="JBHSFA010000011">
    <property type="protein sequence ID" value="MFC4544587.1"/>
    <property type="molecule type" value="Genomic_DNA"/>
</dbReference>
<dbReference type="PANTHER" id="PTHR33204">
    <property type="entry name" value="TRANSCRIPTIONAL REGULATOR, MARR FAMILY"/>
    <property type="match status" value="1"/>
</dbReference>
<evidence type="ECO:0000256" key="5">
    <source>
        <dbReference type="SAM" id="MobiDB-lite"/>
    </source>
</evidence>
<accession>A0ABD5PVI0</accession>
<evidence type="ECO:0000313" key="8">
    <source>
        <dbReference type="EMBL" id="MFC4544587.1"/>
    </source>
</evidence>